<evidence type="ECO:0000256" key="5">
    <source>
        <dbReference type="ARBA" id="ARBA00023136"/>
    </source>
</evidence>
<comment type="subcellular location">
    <subcellularLocation>
        <location evidence="1">Membrane</location>
        <topology evidence="1">Multi-pass membrane protein</topology>
    </subcellularLocation>
</comment>
<evidence type="ECO:0000256" key="4">
    <source>
        <dbReference type="ARBA" id="ARBA00022989"/>
    </source>
</evidence>
<keyword evidence="3 6" id="KW-0812">Transmembrane</keyword>
<protein>
    <submittedName>
        <fullName evidence="7">Lysoplasmalogenase</fullName>
    </submittedName>
</protein>
<comment type="similarity">
    <text evidence="2">Belongs to the TMEM86 family.</text>
</comment>
<dbReference type="PANTHER" id="PTHR31885:SF6">
    <property type="entry name" value="GH04784P"/>
    <property type="match status" value="1"/>
</dbReference>
<feature type="transmembrane region" description="Helical" evidence="6">
    <location>
        <begin position="77"/>
        <end position="97"/>
    </location>
</feature>
<dbReference type="RefSeq" id="WP_191704625.1">
    <property type="nucleotide sequence ID" value="NZ_JACSPW010000013.1"/>
</dbReference>
<feature type="transmembrane region" description="Helical" evidence="6">
    <location>
        <begin position="104"/>
        <end position="126"/>
    </location>
</feature>
<feature type="transmembrane region" description="Helical" evidence="6">
    <location>
        <begin position="30"/>
        <end position="47"/>
    </location>
</feature>
<feature type="transmembrane region" description="Helical" evidence="6">
    <location>
        <begin position="188"/>
        <end position="208"/>
    </location>
</feature>
<evidence type="ECO:0000256" key="2">
    <source>
        <dbReference type="ARBA" id="ARBA00007375"/>
    </source>
</evidence>
<dbReference type="Pfam" id="PF07947">
    <property type="entry name" value="YhhN"/>
    <property type="match status" value="1"/>
</dbReference>
<keyword evidence="5 6" id="KW-0472">Membrane</keyword>
<proteinExistence type="inferred from homology"/>
<feature type="transmembrane region" description="Helical" evidence="6">
    <location>
        <begin position="132"/>
        <end position="150"/>
    </location>
</feature>
<keyword evidence="8" id="KW-1185">Reference proteome</keyword>
<evidence type="ECO:0000256" key="3">
    <source>
        <dbReference type="ARBA" id="ARBA00022692"/>
    </source>
</evidence>
<dbReference type="InterPro" id="IPR012506">
    <property type="entry name" value="TMEM86B-like"/>
</dbReference>
<evidence type="ECO:0000313" key="7">
    <source>
        <dbReference type="EMBL" id="MBD8034120.1"/>
    </source>
</evidence>
<feature type="transmembrane region" description="Helical" evidence="6">
    <location>
        <begin position="157"/>
        <end position="176"/>
    </location>
</feature>
<evidence type="ECO:0000313" key="8">
    <source>
        <dbReference type="Proteomes" id="UP000600565"/>
    </source>
</evidence>
<reference evidence="7 8" key="1">
    <citation type="submission" date="2020-08" db="EMBL/GenBank/DDBJ databases">
        <title>A Genomic Blueprint of the Chicken Gut Microbiome.</title>
        <authorList>
            <person name="Gilroy R."/>
            <person name="Ravi A."/>
            <person name="Getino M."/>
            <person name="Pursley I."/>
            <person name="Horton D.L."/>
            <person name="Alikhan N.-F."/>
            <person name="Baker D."/>
            <person name="Gharbi K."/>
            <person name="Hall N."/>
            <person name="Watson M."/>
            <person name="Adriaenssens E.M."/>
            <person name="Foster-Nyarko E."/>
            <person name="Jarju S."/>
            <person name="Secka A."/>
            <person name="Antonio M."/>
            <person name="Oren A."/>
            <person name="Chaudhuri R."/>
            <person name="La Ragione R.M."/>
            <person name="Hildebrand F."/>
            <person name="Pallen M.J."/>
        </authorList>
    </citation>
    <scope>NUCLEOTIDE SEQUENCE [LARGE SCALE GENOMIC DNA]</scope>
    <source>
        <strain evidence="7 8">Sa1YVA6</strain>
    </source>
</reference>
<dbReference type="EMBL" id="JACSPW010000013">
    <property type="protein sequence ID" value="MBD8034120.1"/>
    <property type="molecule type" value="Genomic_DNA"/>
</dbReference>
<gene>
    <name evidence="7" type="ORF">H9632_13700</name>
</gene>
<accession>A0ABR8XQ97</accession>
<dbReference type="PANTHER" id="PTHR31885">
    <property type="entry name" value="GH04784P"/>
    <property type="match status" value="1"/>
</dbReference>
<evidence type="ECO:0000256" key="6">
    <source>
        <dbReference type="SAM" id="Phobius"/>
    </source>
</evidence>
<name>A0ABR8XQ97_9BACL</name>
<evidence type="ECO:0000256" key="1">
    <source>
        <dbReference type="ARBA" id="ARBA00004141"/>
    </source>
</evidence>
<feature type="transmembrane region" description="Helical" evidence="6">
    <location>
        <begin position="54"/>
        <end position="71"/>
    </location>
</feature>
<dbReference type="Proteomes" id="UP000600565">
    <property type="component" value="Unassembled WGS sequence"/>
</dbReference>
<keyword evidence="4 6" id="KW-1133">Transmembrane helix</keyword>
<sequence length="220" mass="25049">MARKILIILFFGLGLYYVFLFQTIDSSLKMVFKLLPMLLLIALAYLTKVPVKSRYYWLILIGLIFCAIGDYTLQWFIIGLSFFLTGHIFYIFAFRSVNKAKTPLYVKIVLGLYGAAMMIWIAGSLFQKGDTILAIAVTAYILVILTMGWTSFRTGSAFAIIGAFLFIASDSILAINRFMFDVAYAHELIMFTYYAAQFFLMLSIAQYFKISSKTEIKSVQ</sequence>
<comment type="caution">
    <text evidence="7">The sequence shown here is derived from an EMBL/GenBank/DDBJ whole genome shotgun (WGS) entry which is preliminary data.</text>
</comment>
<organism evidence="7 8">
    <name type="scientific">Solibacillus merdavium</name>
    <dbReference type="NCBI Taxonomy" id="2762218"/>
    <lineage>
        <taxon>Bacteria</taxon>
        <taxon>Bacillati</taxon>
        <taxon>Bacillota</taxon>
        <taxon>Bacilli</taxon>
        <taxon>Bacillales</taxon>
        <taxon>Caryophanaceae</taxon>
        <taxon>Solibacillus</taxon>
    </lineage>
</organism>